<organism evidence="1 2">
    <name type="scientific">Rufibacter quisquiliarum</name>
    <dbReference type="NCBI Taxonomy" id="1549639"/>
    <lineage>
        <taxon>Bacteria</taxon>
        <taxon>Pseudomonadati</taxon>
        <taxon>Bacteroidota</taxon>
        <taxon>Cytophagia</taxon>
        <taxon>Cytophagales</taxon>
        <taxon>Hymenobacteraceae</taxon>
        <taxon>Rufibacter</taxon>
    </lineage>
</organism>
<sequence>MPCLISQPCREGSQRPPITPLFRIYNPEAATEGICNPRYAAFEQLLLRIANPRGVLIRDCKSRKAEKVKALCLQGGVFGNAWGRMLRAPTAMRVLLCKHPPSPPSKGEYLAALEGTEVTSAP</sequence>
<name>A0A839GVG4_9BACT</name>
<gene>
    <name evidence="1" type="ORF">FHS90_002480</name>
</gene>
<dbReference type="EMBL" id="JACJIQ010000009">
    <property type="protein sequence ID" value="MBA9077761.1"/>
    <property type="molecule type" value="Genomic_DNA"/>
</dbReference>
<proteinExistence type="predicted"/>
<keyword evidence="2" id="KW-1185">Reference proteome</keyword>
<reference evidence="1 2" key="1">
    <citation type="submission" date="2020-08" db="EMBL/GenBank/DDBJ databases">
        <title>Genomic Encyclopedia of Type Strains, Phase IV (KMG-IV): sequencing the most valuable type-strain genomes for metagenomic binning, comparative biology and taxonomic classification.</title>
        <authorList>
            <person name="Goeker M."/>
        </authorList>
    </citation>
    <scope>NUCLEOTIDE SEQUENCE [LARGE SCALE GENOMIC DNA]</scope>
    <source>
        <strain evidence="1 2">DSM 29854</strain>
    </source>
</reference>
<dbReference type="AlphaFoldDB" id="A0A839GVG4"/>
<evidence type="ECO:0000313" key="2">
    <source>
        <dbReference type="Proteomes" id="UP000563094"/>
    </source>
</evidence>
<protein>
    <submittedName>
        <fullName evidence="1">Uncharacterized protein</fullName>
    </submittedName>
</protein>
<evidence type="ECO:0000313" key="1">
    <source>
        <dbReference type="EMBL" id="MBA9077761.1"/>
    </source>
</evidence>
<accession>A0A839GVG4</accession>
<dbReference type="Proteomes" id="UP000563094">
    <property type="component" value="Unassembled WGS sequence"/>
</dbReference>
<comment type="caution">
    <text evidence="1">The sequence shown here is derived from an EMBL/GenBank/DDBJ whole genome shotgun (WGS) entry which is preliminary data.</text>
</comment>